<gene>
    <name evidence="1" type="ORF">LCGC14_0373390</name>
</gene>
<reference evidence="1" key="1">
    <citation type="journal article" date="2015" name="Nature">
        <title>Complex archaea that bridge the gap between prokaryotes and eukaryotes.</title>
        <authorList>
            <person name="Spang A."/>
            <person name="Saw J.H."/>
            <person name="Jorgensen S.L."/>
            <person name="Zaremba-Niedzwiedzka K."/>
            <person name="Martijn J."/>
            <person name="Lind A.E."/>
            <person name="van Eijk R."/>
            <person name="Schleper C."/>
            <person name="Guy L."/>
            <person name="Ettema T.J."/>
        </authorList>
    </citation>
    <scope>NUCLEOTIDE SEQUENCE</scope>
</reference>
<evidence type="ECO:0000313" key="1">
    <source>
        <dbReference type="EMBL" id="KKN76144.1"/>
    </source>
</evidence>
<proteinExistence type="predicted"/>
<evidence type="ECO:0008006" key="2">
    <source>
        <dbReference type="Google" id="ProtNLM"/>
    </source>
</evidence>
<dbReference type="GO" id="GO:0051276">
    <property type="term" value="P:chromosome organization"/>
    <property type="evidence" value="ECO:0007669"/>
    <property type="project" value="InterPro"/>
</dbReference>
<comment type="caution">
    <text evidence="1">The sequence shown here is derived from an EMBL/GenBank/DDBJ whole genome shotgun (WGS) entry which is preliminary data.</text>
</comment>
<protein>
    <recommendedName>
        <fullName evidence="2">Terminase small subunit</fullName>
    </recommendedName>
</protein>
<name>A0A0F9TAB4_9ZZZZ</name>
<accession>A0A0F9TAB4</accession>
<dbReference type="EMBL" id="LAZR01000299">
    <property type="protein sequence ID" value="KKN76144.1"/>
    <property type="molecule type" value="Genomic_DNA"/>
</dbReference>
<sequence length="279" mass="31273">MARQLKTHIRSPVAKKESLCQRMSVDFVKKNSEATCLTCRSMAVDGQLRTLEFEANAAKWEGYNNTGEPRYTEMQVKFSQHPQVMTNARVAAVESGYSEVFSRTKSVGLRKQLAPLIMEYQEKAKSIAAISIARIQTELASMGFANVLDYFNIAEDGSLQSKQLNELTRAQASAIQEVKVVERQDPVTGEIRFVIGWLKLADKRANLVELGRTLGMFNKIALVDKRESELMLQEVPTDALEKAEDILMSAVKIAREQKSKNQALPGEFTKLPEPSEVKE</sequence>
<dbReference type="AlphaFoldDB" id="A0A0F9TAB4"/>
<organism evidence="1">
    <name type="scientific">marine sediment metagenome</name>
    <dbReference type="NCBI Taxonomy" id="412755"/>
    <lineage>
        <taxon>unclassified sequences</taxon>
        <taxon>metagenomes</taxon>
        <taxon>ecological metagenomes</taxon>
    </lineage>
</organism>